<dbReference type="EMBL" id="JAWLNX010000034">
    <property type="protein sequence ID" value="MEB3371921.1"/>
    <property type="molecule type" value="Genomic_DNA"/>
</dbReference>
<accession>A0ABU6AK46</accession>
<sequence length="116" mass="12990">MINEARISPTRTDQKMKHSNWSATGWQAFYEYSDSEAQTLPIERWDSISGKALVVSEEHKCLVSAEDLPGFKRIDLCHRPVGFVAAAPDTVDENSRPVVAWMIDEDGLAYPVTHNG</sequence>
<organism evidence="1 2">
    <name type="scientific">Saccharopolyspora mangrovi</name>
    <dbReference type="NCBI Taxonomy" id="3082379"/>
    <lineage>
        <taxon>Bacteria</taxon>
        <taxon>Bacillati</taxon>
        <taxon>Actinomycetota</taxon>
        <taxon>Actinomycetes</taxon>
        <taxon>Pseudonocardiales</taxon>
        <taxon>Pseudonocardiaceae</taxon>
        <taxon>Saccharopolyspora</taxon>
    </lineage>
</organism>
<name>A0ABU6AK46_9PSEU</name>
<comment type="caution">
    <text evidence="1">The sequence shown here is derived from an EMBL/GenBank/DDBJ whole genome shotgun (WGS) entry which is preliminary data.</text>
</comment>
<evidence type="ECO:0000313" key="2">
    <source>
        <dbReference type="Proteomes" id="UP001327093"/>
    </source>
</evidence>
<reference evidence="1 2" key="1">
    <citation type="submission" date="2023-10" db="EMBL/GenBank/DDBJ databases">
        <title>Saccharopolyspora sp. nov., isolated from mangrove soil.</title>
        <authorList>
            <person name="Lu Y."/>
            <person name="Liu W."/>
        </authorList>
    </citation>
    <scope>NUCLEOTIDE SEQUENCE [LARGE SCALE GENOMIC DNA]</scope>
    <source>
        <strain evidence="1 2">S2-29</strain>
    </source>
</reference>
<proteinExistence type="predicted"/>
<dbReference type="RefSeq" id="WP_324269347.1">
    <property type="nucleotide sequence ID" value="NZ_JAWLNX010000034.1"/>
</dbReference>
<protein>
    <submittedName>
        <fullName evidence="1">Uncharacterized protein</fullName>
    </submittedName>
</protein>
<gene>
    <name evidence="1" type="ORF">R4I43_31430</name>
</gene>
<dbReference type="Proteomes" id="UP001327093">
    <property type="component" value="Unassembled WGS sequence"/>
</dbReference>
<evidence type="ECO:0000313" key="1">
    <source>
        <dbReference type="EMBL" id="MEB3371921.1"/>
    </source>
</evidence>
<keyword evidence="2" id="KW-1185">Reference proteome</keyword>